<dbReference type="KEGG" id="rfr:Rfer_1427"/>
<dbReference type="FunFam" id="3.30.70.270:FF:000001">
    <property type="entry name" value="Diguanylate cyclase domain protein"/>
    <property type="match status" value="1"/>
</dbReference>
<dbReference type="PANTHER" id="PTHR44757:SF2">
    <property type="entry name" value="BIOFILM ARCHITECTURE MAINTENANCE PROTEIN MBAA"/>
    <property type="match status" value="1"/>
</dbReference>
<dbReference type="eggNOG" id="COG5001">
    <property type="taxonomic scope" value="Bacteria"/>
</dbReference>
<dbReference type="RefSeq" id="WP_011463728.1">
    <property type="nucleotide sequence ID" value="NC_007908.1"/>
</dbReference>
<dbReference type="OrthoDB" id="9813903at2"/>
<dbReference type="SUPFAM" id="SSF55073">
    <property type="entry name" value="Nucleotide cyclase"/>
    <property type="match status" value="1"/>
</dbReference>
<dbReference type="PROSITE" id="PS50887">
    <property type="entry name" value="GGDEF"/>
    <property type="match status" value="1"/>
</dbReference>
<dbReference type="CDD" id="cd01948">
    <property type="entry name" value="EAL"/>
    <property type="match status" value="1"/>
</dbReference>
<dbReference type="Gene3D" id="3.30.70.270">
    <property type="match status" value="1"/>
</dbReference>
<proteinExistence type="predicted"/>
<dbReference type="PANTHER" id="PTHR44757">
    <property type="entry name" value="DIGUANYLATE CYCLASE DGCP"/>
    <property type="match status" value="1"/>
</dbReference>
<sequence>MTRLKLPRITVWVLGLAGAFLLSLALAAASLVWSLKQAAVNEAEAEAARFVSGAVVALNRSLLGVDVLLASQDEQLGLSLLVPDWIDSAAASRQMHGTVQQNLMVRHLALLDAQAHVLASSDVDGVALDSWLPAGFVAQALAQPMSELSISAPVVNFASSERVIYFGRPIKLADNSRVLAVAEVQVSLLNAILSQGVSISGLEITLERGDGQLLSSEPAQEQLWGTQLSPPLGQVGTQKQVLRGAARLSGQAAIVLAQPTLYRDIFIAASIPIDAVLANWREQRNFILGVSLLFALMILASGGLALWYLERLAQARQAIASSKAEIEQLAFFDPLTNLPNRRLLMDRLQHALSANARSGRCGALLFLDLDHFKTLNDTLGHEVGDLLLQQVAQRLKTCLREQDTVARLGGDEFVVMLEDLAEHSLEAAALARRIGEKILASLNQPYVLMTQTYRSTCSVGAALFEATTPITAADLLKQADIAMYQVKARGRNDLCFFDPQMQASITAHAQLEDDLQAALVRGEFALYYQPQYQLQEGVVGAEALIRWLHPLRGLVPPVEFIAVAEESELINQIGLWVLRTACQQLARWQGDPRACDLHLAVNVSARQFRQPDFVAQVSTVVHESGIKPHLLKLELTESLVLDNVMDTIAKMNELKDLGVRFSMDDFGTGQSSLSYLTRLPLNQLKIDQSFVRNIGLQATDDVIVQTIIGMARSLGLSVIAEGVETPAQQEFLALHGCTLYQGYLFGKPTALPDFEALLGAAPALP</sequence>
<evidence type="ECO:0000259" key="2">
    <source>
        <dbReference type="PROSITE" id="PS50883"/>
    </source>
</evidence>
<evidence type="ECO:0000313" key="5">
    <source>
        <dbReference type="Proteomes" id="UP000008332"/>
    </source>
</evidence>
<keyword evidence="5" id="KW-1185">Reference proteome</keyword>
<keyword evidence="1" id="KW-0812">Transmembrane</keyword>
<dbReference type="InterPro" id="IPR052155">
    <property type="entry name" value="Biofilm_reg_signaling"/>
</dbReference>
<dbReference type="AlphaFoldDB" id="Q21YJ3"/>
<gene>
    <name evidence="4" type="ordered locus">Rfer_1427</name>
</gene>
<protein>
    <submittedName>
        <fullName evidence="4">Diguanylate cyclase/phosphodiesterase</fullName>
    </submittedName>
</protein>
<dbReference type="EMBL" id="CP000267">
    <property type="protein sequence ID" value="ABD69160.1"/>
    <property type="molecule type" value="Genomic_DNA"/>
</dbReference>
<dbReference type="SMART" id="SM00052">
    <property type="entry name" value="EAL"/>
    <property type="match status" value="1"/>
</dbReference>
<feature type="domain" description="GGDEF" evidence="3">
    <location>
        <begin position="360"/>
        <end position="499"/>
    </location>
</feature>
<evidence type="ECO:0000259" key="3">
    <source>
        <dbReference type="PROSITE" id="PS50887"/>
    </source>
</evidence>
<dbReference type="Pfam" id="PF00563">
    <property type="entry name" value="EAL"/>
    <property type="match status" value="1"/>
</dbReference>
<dbReference type="HOGENOM" id="CLU_000445_70_44_4"/>
<dbReference type="InterPro" id="IPR043128">
    <property type="entry name" value="Rev_trsase/Diguanyl_cyclase"/>
</dbReference>
<dbReference type="InterPro" id="IPR000160">
    <property type="entry name" value="GGDEF_dom"/>
</dbReference>
<feature type="transmembrane region" description="Helical" evidence="1">
    <location>
        <begin position="286"/>
        <end position="309"/>
    </location>
</feature>
<dbReference type="CDD" id="cd01949">
    <property type="entry name" value="GGDEF"/>
    <property type="match status" value="1"/>
</dbReference>
<dbReference type="SUPFAM" id="SSF141868">
    <property type="entry name" value="EAL domain-like"/>
    <property type="match status" value="1"/>
</dbReference>
<dbReference type="SMART" id="SM00267">
    <property type="entry name" value="GGDEF"/>
    <property type="match status" value="1"/>
</dbReference>
<dbReference type="STRING" id="338969.Rfer_1427"/>
<accession>Q21YJ3</accession>
<dbReference type="NCBIfam" id="TIGR00254">
    <property type="entry name" value="GGDEF"/>
    <property type="match status" value="1"/>
</dbReference>
<dbReference type="PROSITE" id="PS50883">
    <property type="entry name" value="EAL"/>
    <property type="match status" value="1"/>
</dbReference>
<name>Q21YJ3_ALBFT</name>
<dbReference type="InterPro" id="IPR029787">
    <property type="entry name" value="Nucleotide_cyclase"/>
</dbReference>
<evidence type="ECO:0000313" key="4">
    <source>
        <dbReference type="EMBL" id="ABD69160.1"/>
    </source>
</evidence>
<reference evidence="5" key="1">
    <citation type="submission" date="2006-02" db="EMBL/GenBank/DDBJ databases">
        <title>Complete sequence of chromosome of Rhodoferax ferrireducens DSM 15236.</title>
        <authorList>
            <person name="Copeland A."/>
            <person name="Lucas S."/>
            <person name="Lapidus A."/>
            <person name="Barry K."/>
            <person name="Detter J.C."/>
            <person name="Glavina del Rio T."/>
            <person name="Hammon N."/>
            <person name="Israni S."/>
            <person name="Pitluck S."/>
            <person name="Brettin T."/>
            <person name="Bruce D."/>
            <person name="Han C."/>
            <person name="Tapia R."/>
            <person name="Gilna P."/>
            <person name="Kiss H."/>
            <person name="Schmutz J."/>
            <person name="Larimer F."/>
            <person name="Land M."/>
            <person name="Kyrpides N."/>
            <person name="Ivanova N."/>
            <person name="Richardson P."/>
        </authorList>
    </citation>
    <scope>NUCLEOTIDE SEQUENCE [LARGE SCALE GENOMIC DNA]</scope>
    <source>
        <strain evidence="5">ATCC BAA-621 / DSM 15236 / T118</strain>
    </source>
</reference>
<dbReference type="InterPro" id="IPR001633">
    <property type="entry name" value="EAL_dom"/>
</dbReference>
<keyword evidence="1" id="KW-0472">Membrane</keyword>
<dbReference type="GO" id="GO:0003824">
    <property type="term" value="F:catalytic activity"/>
    <property type="evidence" value="ECO:0007669"/>
    <property type="project" value="UniProtKB-ARBA"/>
</dbReference>
<feature type="domain" description="EAL" evidence="2">
    <location>
        <begin position="508"/>
        <end position="762"/>
    </location>
</feature>
<dbReference type="Pfam" id="PF00990">
    <property type="entry name" value="GGDEF"/>
    <property type="match status" value="1"/>
</dbReference>
<dbReference type="Proteomes" id="UP000008332">
    <property type="component" value="Chromosome"/>
</dbReference>
<dbReference type="InterPro" id="IPR035919">
    <property type="entry name" value="EAL_sf"/>
</dbReference>
<evidence type="ECO:0000256" key="1">
    <source>
        <dbReference type="SAM" id="Phobius"/>
    </source>
</evidence>
<dbReference type="CDD" id="cd18773">
    <property type="entry name" value="PDC1_HK_sensor"/>
    <property type="match status" value="1"/>
</dbReference>
<dbReference type="Gene3D" id="3.20.20.450">
    <property type="entry name" value="EAL domain"/>
    <property type="match status" value="1"/>
</dbReference>
<organism evidence="4 5">
    <name type="scientific">Albidiferax ferrireducens (strain ATCC BAA-621 / DSM 15236 / T118)</name>
    <name type="common">Rhodoferax ferrireducens</name>
    <dbReference type="NCBI Taxonomy" id="338969"/>
    <lineage>
        <taxon>Bacteria</taxon>
        <taxon>Pseudomonadati</taxon>
        <taxon>Pseudomonadota</taxon>
        <taxon>Betaproteobacteria</taxon>
        <taxon>Burkholderiales</taxon>
        <taxon>Comamonadaceae</taxon>
        <taxon>Rhodoferax</taxon>
    </lineage>
</organism>
<keyword evidence="1" id="KW-1133">Transmembrane helix</keyword>
<dbReference type="Gene3D" id="3.30.450.20">
    <property type="entry name" value="PAS domain"/>
    <property type="match status" value="1"/>
</dbReference>